<feature type="non-terminal residue" evidence="2">
    <location>
        <position position="1"/>
    </location>
</feature>
<comment type="caution">
    <text evidence="2">The sequence shown here is derived from an EMBL/GenBank/DDBJ whole genome shotgun (WGS) entry which is preliminary data.</text>
</comment>
<keyword evidence="1" id="KW-0812">Transmembrane</keyword>
<gene>
    <name evidence="2" type="ORF">SHERM_10541</name>
</gene>
<keyword evidence="3" id="KW-1185">Reference proteome</keyword>
<evidence type="ECO:0000313" key="3">
    <source>
        <dbReference type="Proteomes" id="UP001153555"/>
    </source>
</evidence>
<dbReference type="EMBL" id="CACSLK010002554">
    <property type="protein sequence ID" value="CAA0808179.1"/>
    <property type="molecule type" value="Genomic_DNA"/>
</dbReference>
<keyword evidence="1" id="KW-1133">Transmembrane helix</keyword>
<protein>
    <submittedName>
        <fullName evidence="2">Uncharacterized protein</fullName>
    </submittedName>
</protein>
<dbReference type="AlphaFoldDB" id="A0A9N7MJ72"/>
<keyword evidence="1" id="KW-0472">Membrane</keyword>
<feature type="non-terminal residue" evidence="2">
    <location>
        <position position="163"/>
    </location>
</feature>
<sequence>VESTSWSILGSGYKYFGHALFKSRKSIHIRHFPSDFETITVFESHSGNWISFTWPAIKSFSTSASITLSISAPWFLLFCFTGLTVRSMFKRCSITSALMPVNSSSEYANTSAKSLITLMSFDLTGSSNSFPIRNFLSSHPSTICISSTSPPPAAFLHSLSPSP</sequence>
<organism evidence="2 3">
    <name type="scientific">Striga hermonthica</name>
    <name type="common">Purple witchweed</name>
    <name type="synonym">Buchnera hermonthica</name>
    <dbReference type="NCBI Taxonomy" id="68872"/>
    <lineage>
        <taxon>Eukaryota</taxon>
        <taxon>Viridiplantae</taxon>
        <taxon>Streptophyta</taxon>
        <taxon>Embryophyta</taxon>
        <taxon>Tracheophyta</taxon>
        <taxon>Spermatophyta</taxon>
        <taxon>Magnoliopsida</taxon>
        <taxon>eudicotyledons</taxon>
        <taxon>Gunneridae</taxon>
        <taxon>Pentapetalae</taxon>
        <taxon>asterids</taxon>
        <taxon>lamiids</taxon>
        <taxon>Lamiales</taxon>
        <taxon>Orobanchaceae</taxon>
        <taxon>Buchnereae</taxon>
        <taxon>Striga</taxon>
    </lineage>
</organism>
<reference evidence="2" key="1">
    <citation type="submission" date="2019-12" db="EMBL/GenBank/DDBJ databases">
        <authorList>
            <person name="Scholes J."/>
        </authorList>
    </citation>
    <scope>NUCLEOTIDE SEQUENCE</scope>
</reference>
<proteinExistence type="predicted"/>
<dbReference type="Proteomes" id="UP001153555">
    <property type="component" value="Unassembled WGS sequence"/>
</dbReference>
<feature type="transmembrane region" description="Helical" evidence="1">
    <location>
        <begin position="64"/>
        <end position="85"/>
    </location>
</feature>
<name>A0A9N7MJ72_STRHE</name>
<accession>A0A9N7MJ72</accession>
<evidence type="ECO:0000313" key="2">
    <source>
        <dbReference type="EMBL" id="CAA0808179.1"/>
    </source>
</evidence>
<evidence type="ECO:0000256" key="1">
    <source>
        <dbReference type="SAM" id="Phobius"/>
    </source>
</evidence>